<comment type="caution">
    <text evidence="2">The sequence shown here is derived from an EMBL/GenBank/DDBJ whole genome shotgun (WGS) entry which is preliminary data.</text>
</comment>
<dbReference type="Pfam" id="PF13976">
    <property type="entry name" value="gag_pre-integrs"/>
    <property type="match status" value="1"/>
</dbReference>
<evidence type="ECO:0000313" key="3">
    <source>
        <dbReference type="Proteomes" id="UP001604336"/>
    </source>
</evidence>
<evidence type="ECO:0000313" key="2">
    <source>
        <dbReference type="EMBL" id="KAL2491297.1"/>
    </source>
</evidence>
<proteinExistence type="predicted"/>
<evidence type="ECO:0000259" key="1">
    <source>
        <dbReference type="Pfam" id="PF13976"/>
    </source>
</evidence>
<dbReference type="AlphaFoldDB" id="A0ABD1RS95"/>
<gene>
    <name evidence="2" type="ORF">Adt_26925</name>
</gene>
<dbReference type="Proteomes" id="UP001604336">
    <property type="component" value="Unassembled WGS sequence"/>
</dbReference>
<dbReference type="InterPro" id="IPR039537">
    <property type="entry name" value="Retrotran_Ty1/copia-like"/>
</dbReference>
<organism evidence="2 3">
    <name type="scientific">Abeliophyllum distichum</name>
    <dbReference type="NCBI Taxonomy" id="126358"/>
    <lineage>
        <taxon>Eukaryota</taxon>
        <taxon>Viridiplantae</taxon>
        <taxon>Streptophyta</taxon>
        <taxon>Embryophyta</taxon>
        <taxon>Tracheophyta</taxon>
        <taxon>Spermatophyta</taxon>
        <taxon>Magnoliopsida</taxon>
        <taxon>eudicotyledons</taxon>
        <taxon>Gunneridae</taxon>
        <taxon>Pentapetalae</taxon>
        <taxon>asterids</taxon>
        <taxon>lamiids</taxon>
        <taxon>Lamiales</taxon>
        <taxon>Oleaceae</taxon>
        <taxon>Forsythieae</taxon>
        <taxon>Abeliophyllum</taxon>
    </lineage>
</organism>
<name>A0ABD1RS95_9LAMI</name>
<keyword evidence="3" id="KW-1185">Reference proteome</keyword>
<sequence>MKCPKRYGLYYLQGEALHAKDSRWVSINTDRSDIWHRRMGHIENKGLKYLSSLNLLDKDTVAPLSFCETCVLVKSHRVIFEIGQHNTKRPLDYIHANLLGLEKYPTHGRNMFFLSIVDDYSRKVEEKLDPRDAKRVILGYLELVKEYRLWVLSIKDNQVKRIGKGESSIGKKIQTEVKRLDVNQGLENLNKLILKLKLNKKKS</sequence>
<protein>
    <submittedName>
        <fullName evidence="2">Integrase catalytic domain-containing protein</fullName>
    </submittedName>
</protein>
<dbReference type="PANTHER" id="PTHR42648">
    <property type="entry name" value="TRANSPOSASE, PUTATIVE-RELATED"/>
    <property type="match status" value="1"/>
</dbReference>
<dbReference type="InterPro" id="IPR025724">
    <property type="entry name" value="GAG-pre-integrase_dom"/>
</dbReference>
<accession>A0ABD1RS95</accession>
<dbReference type="PANTHER" id="PTHR42648:SF31">
    <property type="entry name" value="RNA-DIRECTED DNA POLYMERASE"/>
    <property type="match status" value="1"/>
</dbReference>
<reference evidence="3" key="1">
    <citation type="submission" date="2024-07" db="EMBL/GenBank/DDBJ databases">
        <title>Two chromosome-level genome assemblies of Korean endemic species Abeliophyllum distichum and Forsythia ovata (Oleaceae).</title>
        <authorList>
            <person name="Jang H."/>
        </authorList>
    </citation>
    <scope>NUCLEOTIDE SEQUENCE [LARGE SCALE GENOMIC DNA]</scope>
</reference>
<feature type="domain" description="GAG-pre-integrase" evidence="1">
    <location>
        <begin position="8"/>
        <end position="75"/>
    </location>
</feature>
<dbReference type="EMBL" id="JBFOLK010000008">
    <property type="protein sequence ID" value="KAL2491297.1"/>
    <property type="molecule type" value="Genomic_DNA"/>
</dbReference>